<dbReference type="Proteomes" id="UP001433268">
    <property type="component" value="Unassembled WGS sequence"/>
</dbReference>
<sequence length="109" mass="12298">MVKLSTLAVTAVATLAGFVSAKDCNEGIQYCGWDLEGWDYNKYTPIMNRLLIAAGKDIEKEKYHSLFKCIDDGNDLELGDFCGDERCEKMTSKYCDYGHNDCCIIKNTF</sequence>
<reference evidence="2 3" key="1">
    <citation type="submission" date="2023-01" db="EMBL/GenBank/DDBJ databases">
        <title>Analysis of 21 Apiospora genomes using comparative genomics revels a genus with tremendous synthesis potential of carbohydrate active enzymes and secondary metabolites.</title>
        <authorList>
            <person name="Sorensen T."/>
        </authorList>
    </citation>
    <scope>NUCLEOTIDE SEQUENCE [LARGE SCALE GENOMIC DNA]</scope>
    <source>
        <strain evidence="2 3">CBS 114990</strain>
    </source>
</reference>
<organism evidence="2 3">
    <name type="scientific">Apiospora hydei</name>
    <dbReference type="NCBI Taxonomy" id="1337664"/>
    <lineage>
        <taxon>Eukaryota</taxon>
        <taxon>Fungi</taxon>
        <taxon>Dikarya</taxon>
        <taxon>Ascomycota</taxon>
        <taxon>Pezizomycotina</taxon>
        <taxon>Sordariomycetes</taxon>
        <taxon>Xylariomycetidae</taxon>
        <taxon>Amphisphaeriales</taxon>
        <taxon>Apiosporaceae</taxon>
        <taxon>Apiospora</taxon>
    </lineage>
</organism>
<accession>A0ABR1V647</accession>
<evidence type="ECO:0000256" key="1">
    <source>
        <dbReference type="SAM" id="SignalP"/>
    </source>
</evidence>
<feature type="signal peptide" evidence="1">
    <location>
        <begin position="1"/>
        <end position="21"/>
    </location>
</feature>
<comment type="caution">
    <text evidence="2">The sequence shown here is derived from an EMBL/GenBank/DDBJ whole genome shotgun (WGS) entry which is preliminary data.</text>
</comment>
<keyword evidence="3" id="KW-1185">Reference proteome</keyword>
<dbReference type="EMBL" id="JAQQWN010000009">
    <property type="protein sequence ID" value="KAK8065463.1"/>
    <property type="molecule type" value="Genomic_DNA"/>
</dbReference>
<gene>
    <name evidence="2" type="ORF">PG997_012210</name>
</gene>
<evidence type="ECO:0000313" key="2">
    <source>
        <dbReference type="EMBL" id="KAK8065463.1"/>
    </source>
</evidence>
<protein>
    <submittedName>
        <fullName evidence="2">Uncharacterized protein</fullName>
    </submittedName>
</protein>
<keyword evidence="1" id="KW-0732">Signal</keyword>
<name>A0ABR1V647_9PEZI</name>
<dbReference type="RefSeq" id="XP_066662216.1">
    <property type="nucleotide sequence ID" value="XM_066816524.1"/>
</dbReference>
<dbReference type="GeneID" id="92049584"/>
<proteinExistence type="predicted"/>
<evidence type="ECO:0000313" key="3">
    <source>
        <dbReference type="Proteomes" id="UP001433268"/>
    </source>
</evidence>
<feature type="chain" id="PRO_5045987409" evidence="1">
    <location>
        <begin position="22"/>
        <end position="109"/>
    </location>
</feature>